<reference evidence="4 5" key="1">
    <citation type="submission" date="2020-06" db="EMBL/GenBank/DDBJ databases">
        <title>Transcriptomic and genomic resources for Thalictrum thalictroides and T. hernandezii: Facilitating candidate gene discovery in an emerging model plant lineage.</title>
        <authorList>
            <person name="Arias T."/>
            <person name="Riano-Pachon D.M."/>
            <person name="Di Stilio V.S."/>
        </authorList>
    </citation>
    <scope>NUCLEOTIDE SEQUENCE [LARGE SCALE GENOMIC DNA]</scope>
    <source>
        <strain evidence="5">cv. WT478/WT964</strain>
        <tissue evidence="4">Leaves</tissue>
    </source>
</reference>
<evidence type="ECO:0000313" key="5">
    <source>
        <dbReference type="Proteomes" id="UP000554482"/>
    </source>
</evidence>
<accession>A0A7J6V6Q0</accession>
<evidence type="ECO:0000313" key="4">
    <source>
        <dbReference type="EMBL" id="KAF5180092.1"/>
    </source>
</evidence>
<feature type="region of interest" description="Disordered" evidence="2">
    <location>
        <begin position="1"/>
        <end position="45"/>
    </location>
</feature>
<keyword evidence="3" id="KW-0472">Membrane</keyword>
<evidence type="ECO:0000256" key="2">
    <source>
        <dbReference type="SAM" id="MobiDB-lite"/>
    </source>
</evidence>
<keyword evidence="3" id="KW-1133">Transmembrane helix</keyword>
<evidence type="ECO:0000256" key="3">
    <source>
        <dbReference type="SAM" id="Phobius"/>
    </source>
</evidence>
<dbReference type="OrthoDB" id="10255522at2759"/>
<feature type="coiled-coil region" evidence="1">
    <location>
        <begin position="190"/>
        <end position="224"/>
    </location>
</feature>
<keyword evidence="3" id="KW-0812">Transmembrane</keyword>
<dbReference type="PANTHER" id="PTHR43939">
    <property type="entry name" value="COILED-COIL DOMAIN-CONTAINING PROTEIN 158"/>
    <property type="match status" value="1"/>
</dbReference>
<dbReference type="EMBL" id="JABWDY010037875">
    <property type="protein sequence ID" value="KAF5180092.1"/>
    <property type="molecule type" value="Genomic_DNA"/>
</dbReference>
<gene>
    <name evidence="4" type="ORF">FRX31_030321</name>
</gene>
<organism evidence="4 5">
    <name type="scientific">Thalictrum thalictroides</name>
    <name type="common">Rue-anemone</name>
    <name type="synonym">Anemone thalictroides</name>
    <dbReference type="NCBI Taxonomy" id="46969"/>
    <lineage>
        <taxon>Eukaryota</taxon>
        <taxon>Viridiplantae</taxon>
        <taxon>Streptophyta</taxon>
        <taxon>Embryophyta</taxon>
        <taxon>Tracheophyta</taxon>
        <taxon>Spermatophyta</taxon>
        <taxon>Magnoliopsida</taxon>
        <taxon>Ranunculales</taxon>
        <taxon>Ranunculaceae</taxon>
        <taxon>Thalictroideae</taxon>
        <taxon>Thalictrum</taxon>
    </lineage>
</organism>
<feature type="coiled-coil region" evidence="1">
    <location>
        <begin position="803"/>
        <end position="917"/>
    </location>
</feature>
<feature type="coiled-coil region" evidence="1">
    <location>
        <begin position="639"/>
        <end position="673"/>
    </location>
</feature>
<dbReference type="SUPFAM" id="SSF57997">
    <property type="entry name" value="Tropomyosin"/>
    <property type="match status" value="1"/>
</dbReference>
<feature type="coiled-coil region" evidence="1">
    <location>
        <begin position="1455"/>
        <end position="1562"/>
    </location>
</feature>
<dbReference type="PANTHER" id="PTHR43939:SF68">
    <property type="entry name" value="CENTROSOMAL PROTEIN OF 290 KDA-LIKE"/>
    <property type="match status" value="1"/>
</dbReference>
<comment type="caution">
    <text evidence="4">The sequence shown here is derived from an EMBL/GenBank/DDBJ whole genome shotgun (WGS) entry which is preliminary data.</text>
</comment>
<feature type="coiled-coil region" evidence="1">
    <location>
        <begin position="964"/>
        <end position="1145"/>
    </location>
</feature>
<sequence length="1889" mass="210561">MENEGEKEEQSLGYYTYSEQGFSPNDKVSSSVGSTEGAGFDGDIAKLSESDRNSAVSMHVVSEQDSSSPVGLQILADGMPFSLVIDGTAENGSGDRSLEENFSTTAQHGSVDQEYSAVPVDFVDVKGRVGDESPFHDAGREDMFVDAPDELSIMSDGRSIDNGESTFYVEPQEGPEENLDVQVVEDEKHVRQLAYELALLQASLEKANADKEIMSQKYKEEREMLGRELGHLHRQLETMANQQSFLNDGNGHGFVNRLHDKEKECAEGDALDSNTSLQLMIADCSKSTAILQRALAEQLQSEGTIRELHAVLSTKDQEIQNLSAKIGELSVSHNVIERDRHREVVMENILASLASVVQLEDLSDVSSVDRIFLLERSTSLMIENYIHLLSEVDKLKQCLTEVVTGAEIPVNTEFSTVFNMVCRELLHHKRMEADFIGKLKLVGNENKNLLEQLGKAKERIDVTDGEVRKLKTELEQEKIKSTNTKEKLGMAVTKGKALVQQRDSLKQSLNEKTNELEKLLIELQEKSNAVESAEMRIKECQSLAASLQDSLSMRTMTLEKIQEVLSGIDMPEGILSMDIIESVRWLADQKNELLGVSLEYNKLKSLLSSLNLPEVVASYELESQISWLGESLSVAEDNIDKLQGEVISSKVEVASLEAELGEASNEIEHLKTSLFAEKKSKDSLQMGFEDLLSKYEAIAEKEFQLTSEKDRMARMFLEACGMKDQCEFHDPYSNMATFIEMCVGKIKENITSTLSESSSAGTQQLEKIQSLLYLRNQEVVLCRDILEEEMLKRSEMTAVADDLERVSKEIITLKDEKDSLQKDLERSDEKSALLREKLSMAVKKGKGLVQEREGLKKTIDEKNSEIVKLKLELQQQESELSGCRDQINGLSSDLERLSQLESDLVAAKDQKDQLEKYLVESNGMLERVGESIENIALPVDTVFADPVEKIKWLGDCFGEYELGKVTADQELEKLKEEVNSHSEKLVEASATIRSLEDMLSEAEKNYSLLAEEKKEIQIGKNNIEEELEKAKVEAGSQGSKFLEACANIKLLEDALSRGEKNIAVLEEAKASACLDKNSAERELEKVKEESDYQARKLAEAYTTIKSLEEGFTEMEKRVSVLTEENNVAQAAMPSLERELEKAKVEANSQVSKLADVHVTVKSLEDALSEAGEKITLLAAGKANAEMEVQALNAKLSACMAELAGTHGSLESQSVELLCHLNNLKVIMNDDSLLSSFTQGFMKKFEGLRDINFHLENIRNQVVEQSSEQLQTNSGTEKDLYVAKAFSAYIDKFPNGAIDNIETSAIDFNDILSYITYIVEGFSKKNKFLEDKFEGFSSSMDELIVILLTALQETRDNVVGLLEPMKSLKLEVKSLGAHKQAVESTIFTLKNDITMLLSTWSDAARGMGFLLDNSLVGLISNLEPENSNDDSHLVTREASEGAMELHWEKLGGNDYVEAAEDLGRELRSQIKKLENLMKLLLASAGELCKKLNEAQSASQNAMEERDLHQNRISELERDLEALQEFCYEMKIKLKYHEAKDDMLKEKDEELSLLHRSLAKKEQETEGYFLSEDQVKTLLEKIDQIEIPSGDSDLDSSEFHISGSARKLFSVIDNITGMQHQMRLLSHAKEELQSSIALQDDEIESLKKEAQSLLSINQDLGKTKSDLTELTNDLGRLIVKFGGNDIIKDDKFSVKGLLTALENLIMASVHECETSKSKAQESNVKLHENQKVVDELSEKVKLLEGSIQSRPALPDVVQERSILKEPSLPAGSEISEIEDVAPLGRNSVSPAPYAAHVRTMRKGSSDHLALTIDSESDRLVNHHEIDDDKGHAFKSLNTSGLIPVQGKLLADRIDGIWVSGGRVLMSRPRARMGLIAYWLLLHLWLLGGIIL</sequence>
<dbReference type="Proteomes" id="UP000554482">
    <property type="component" value="Unassembled WGS sequence"/>
</dbReference>
<feature type="transmembrane region" description="Helical" evidence="3">
    <location>
        <begin position="1870"/>
        <end position="1888"/>
    </location>
</feature>
<keyword evidence="1" id="KW-0175">Coiled coil</keyword>
<protein>
    <submittedName>
        <fullName evidence="4">E3 ubiquitin ligase involved in syntaxin degradation</fullName>
    </submittedName>
</protein>
<feature type="coiled-coil region" evidence="1">
    <location>
        <begin position="439"/>
        <end position="550"/>
    </location>
</feature>
<name>A0A7J6V6Q0_THATH</name>
<proteinExistence type="predicted"/>
<keyword evidence="5" id="KW-1185">Reference proteome</keyword>
<feature type="compositionally biased region" description="Polar residues" evidence="2">
    <location>
        <begin position="17"/>
        <end position="34"/>
    </location>
</feature>
<evidence type="ECO:0000256" key="1">
    <source>
        <dbReference type="SAM" id="Coils"/>
    </source>
</evidence>